<sequence>MANIHDLFYPPGIKPSEQPANTGRTIAYQISNQPLLISNSDENKYSYTEAKLRIYSCCKDLGITTEREIKYPDLQRAYKLKFDIELARDEMHNLFKNRNATNALKEGLQSFIHVIEARKTEDNTIRLKLKENYEEYIKKLEDRYEGPPFRQLTPEEVDSIFNPPKREPYNYRNNGGCGGRPRYISRNNRFDRNGIGPQQQSYHQRQQQQYFPQPQYGGNQGGYGGGDYNNFRGRYYPSSNFQQRPFFNPNYANNYNNNNRFSQGPMAAFINEKKQQKDNEKERIRNEKKLLRENYDKMKKDHEAERKRIIAEIQEESEAKMNNLLICYFEKLGEVEAHAIEENKCIIYEFSKLKT</sequence>
<protein>
    <submittedName>
        <fullName evidence="2">Uncharacterized protein</fullName>
    </submittedName>
</protein>
<reference evidence="2" key="1">
    <citation type="submission" date="2022-11" db="UniProtKB">
        <authorList>
            <consortium name="WormBaseParasite"/>
        </authorList>
    </citation>
    <scope>IDENTIFICATION</scope>
</reference>
<evidence type="ECO:0000313" key="1">
    <source>
        <dbReference type="Proteomes" id="UP000887580"/>
    </source>
</evidence>
<proteinExistence type="predicted"/>
<organism evidence="1 2">
    <name type="scientific">Panagrolaimus sp. PS1159</name>
    <dbReference type="NCBI Taxonomy" id="55785"/>
    <lineage>
        <taxon>Eukaryota</taxon>
        <taxon>Metazoa</taxon>
        <taxon>Ecdysozoa</taxon>
        <taxon>Nematoda</taxon>
        <taxon>Chromadorea</taxon>
        <taxon>Rhabditida</taxon>
        <taxon>Tylenchina</taxon>
        <taxon>Panagrolaimomorpha</taxon>
        <taxon>Panagrolaimoidea</taxon>
        <taxon>Panagrolaimidae</taxon>
        <taxon>Panagrolaimus</taxon>
    </lineage>
</organism>
<dbReference type="Proteomes" id="UP000887580">
    <property type="component" value="Unplaced"/>
</dbReference>
<accession>A0AC35G7J3</accession>
<evidence type="ECO:0000313" key="2">
    <source>
        <dbReference type="WBParaSite" id="PS1159_v2.g24601.t1"/>
    </source>
</evidence>
<dbReference type="WBParaSite" id="PS1159_v2.g24601.t1">
    <property type="protein sequence ID" value="PS1159_v2.g24601.t1"/>
    <property type="gene ID" value="PS1159_v2.g24601"/>
</dbReference>
<name>A0AC35G7J3_9BILA</name>